<feature type="region of interest" description="Disordered" evidence="7">
    <location>
        <begin position="69"/>
        <end position="93"/>
    </location>
</feature>
<dbReference type="PROSITE" id="PS50071">
    <property type="entry name" value="HOMEOBOX_2"/>
    <property type="match status" value="1"/>
</dbReference>
<dbReference type="AlphaFoldDB" id="A0A9D4EZ66"/>
<dbReference type="Gene3D" id="1.10.10.60">
    <property type="entry name" value="Homeodomain-like"/>
    <property type="match status" value="1"/>
</dbReference>
<dbReference type="InterPro" id="IPR009057">
    <property type="entry name" value="Homeodomain-like_sf"/>
</dbReference>
<evidence type="ECO:0000313" key="9">
    <source>
        <dbReference type="EMBL" id="KAH3786572.1"/>
    </source>
</evidence>
<dbReference type="CDD" id="cd00086">
    <property type="entry name" value="homeodomain"/>
    <property type="match status" value="1"/>
</dbReference>
<dbReference type="InterPro" id="IPR020479">
    <property type="entry name" value="HD_metazoa"/>
</dbReference>
<dbReference type="SMART" id="SM00389">
    <property type="entry name" value="HOX"/>
    <property type="match status" value="1"/>
</dbReference>
<dbReference type="Proteomes" id="UP000828390">
    <property type="component" value="Unassembled WGS sequence"/>
</dbReference>
<dbReference type="InterPro" id="IPR001356">
    <property type="entry name" value="HD"/>
</dbReference>
<dbReference type="GO" id="GO:0005634">
    <property type="term" value="C:nucleus"/>
    <property type="evidence" value="ECO:0007669"/>
    <property type="project" value="UniProtKB-SubCell"/>
</dbReference>
<evidence type="ECO:0000259" key="8">
    <source>
        <dbReference type="PROSITE" id="PS50071"/>
    </source>
</evidence>
<dbReference type="PANTHER" id="PTHR24339:SF28">
    <property type="entry name" value="E5-RELATED"/>
    <property type="match status" value="1"/>
</dbReference>
<feature type="compositionally biased region" description="Polar residues" evidence="7">
    <location>
        <begin position="342"/>
        <end position="352"/>
    </location>
</feature>
<dbReference type="PANTHER" id="PTHR24339">
    <property type="entry name" value="HOMEOBOX PROTEIN EMX-RELATED"/>
    <property type="match status" value="1"/>
</dbReference>
<evidence type="ECO:0000256" key="5">
    <source>
        <dbReference type="PROSITE-ProRule" id="PRU00108"/>
    </source>
</evidence>
<gene>
    <name evidence="9" type="ORF">DPMN_164679</name>
</gene>
<name>A0A9D4EZ66_DREPO</name>
<dbReference type="GO" id="GO:0000981">
    <property type="term" value="F:DNA-binding transcription factor activity, RNA polymerase II-specific"/>
    <property type="evidence" value="ECO:0007669"/>
    <property type="project" value="InterPro"/>
</dbReference>
<dbReference type="GO" id="GO:0007420">
    <property type="term" value="P:brain development"/>
    <property type="evidence" value="ECO:0007669"/>
    <property type="project" value="TreeGrafter"/>
</dbReference>
<dbReference type="PROSITE" id="PS00027">
    <property type="entry name" value="HOMEOBOX_1"/>
    <property type="match status" value="1"/>
</dbReference>
<feature type="compositionally biased region" description="Polar residues" evidence="7">
    <location>
        <begin position="69"/>
        <end position="85"/>
    </location>
</feature>
<dbReference type="Pfam" id="PF00046">
    <property type="entry name" value="Homeodomain"/>
    <property type="match status" value="1"/>
</dbReference>
<keyword evidence="3 5" id="KW-0371">Homeobox</keyword>
<dbReference type="GO" id="GO:0030182">
    <property type="term" value="P:neuron differentiation"/>
    <property type="evidence" value="ECO:0007669"/>
    <property type="project" value="TreeGrafter"/>
</dbReference>
<evidence type="ECO:0000256" key="7">
    <source>
        <dbReference type="SAM" id="MobiDB-lite"/>
    </source>
</evidence>
<evidence type="ECO:0000256" key="2">
    <source>
        <dbReference type="ARBA" id="ARBA00023125"/>
    </source>
</evidence>
<feature type="domain" description="Homeobox" evidence="8">
    <location>
        <begin position="265"/>
        <end position="325"/>
    </location>
</feature>
<keyword evidence="4 5" id="KW-0539">Nucleus</keyword>
<dbReference type="GO" id="GO:0000978">
    <property type="term" value="F:RNA polymerase II cis-regulatory region sequence-specific DNA binding"/>
    <property type="evidence" value="ECO:0007669"/>
    <property type="project" value="TreeGrafter"/>
</dbReference>
<comment type="caution">
    <text evidence="9">The sequence shown here is derived from an EMBL/GenBank/DDBJ whole genome shotgun (WGS) entry which is preliminary data.</text>
</comment>
<reference evidence="9" key="1">
    <citation type="journal article" date="2019" name="bioRxiv">
        <title>The Genome of the Zebra Mussel, Dreissena polymorpha: A Resource for Invasive Species Research.</title>
        <authorList>
            <person name="McCartney M.A."/>
            <person name="Auch B."/>
            <person name="Kono T."/>
            <person name="Mallez S."/>
            <person name="Zhang Y."/>
            <person name="Obille A."/>
            <person name="Becker A."/>
            <person name="Abrahante J.E."/>
            <person name="Garbe J."/>
            <person name="Badalamenti J.P."/>
            <person name="Herman A."/>
            <person name="Mangelson H."/>
            <person name="Liachko I."/>
            <person name="Sullivan S."/>
            <person name="Sone E.D."/>
            <person name="Koren S."/>
            <person name="Silverstein K.A.T."/>
            <person name="Beckman K.B."/>
            <person name="Gohl D.M."/>
        </authorList>
    </citation>
    <scope>NUCLEOTIDE SEQUENCE</scope>
    <source>
        <strain evidence="9">Duluth1</strain>
        <tissue evidence="9">Whole animal</tissue>
    </source>
</reference>
<sequence length="360" mass="40024">MLQKHGLQNGFNIDAILKESTYDMTTNVSSDFLHNTDSAFKTLRAPSKEIQGHQAGSTAPLHATVSPFSVNGAQASSNSNISHQQGHSHHALHRDCGNSDFCSQCFDSSASQIQDNLLNSMRSYEMSTQCISNINYPHSGNIMRPAGPPNPSHRTWSLLDTATHASNGQQHDLRSHQNIGNFGLKFHNSLMQLDNISNISNLANNYSSLTGLYSPMSQTQLGSPLLSSRFNHDVSAHSFPWHSSRGAGFLTSRCSDSSLFMSPYRKPKRVRTAFSPTQLLRLEHAFEKNHYVVGQERKELSSSLNLSETQVKVWFQNRRTKHKRMQSEDDMTSGLSRGIYSRQHSTGSTTPSLDDVIIDS</sequence>
<dbReference type="EMBL" id="JAIWYP010000008">
    <property type="protein sequence ID" value="KAH3786572.1"/>
    <property type="molecule type" value="Genomic_DNA"/>
</dbReference>
<reference evidence="9" key="2">
    <citation type="submission" date="2020-11" db="EMBL/GenBank/DDBJ databases">
        <authorList>
            <person name="McCartney M.A."/>
            <person name="Auch B."/>
            <person name="Kono T."/>
            <person name="Mallez S."/>
            <person name="Becker A."/>
            <person name="Gohl D.M."/>
            <person name="Silverstein K.A.T."/>
            <person name="Koren S."/>
            <person name="Bechman K.B."/>
            <person name="Herman A."/>
            <person name="Abrahante J.E."/>
            <person name="Garbe J."/>
        </authorList>
    </citation>
    <scope>NUCLEOTIDE SEQUENCE</scope>
    <source>
        <strain evidence="9">Duluth1</strain>
        <tissue evidence="9">Whole animal</tissue>
    </source>
</reference>
<accession>A0A9D4EZ66</accession>
<evidence type="ECO:0000256" key="3">
    <source>
        <dbReference type="ARBA" id="ARBA00023155"/>
    </source>
</evidence>
<evidence type="ECO:0000256" key="1">
    <source>
        <dbReference type="ARBA" id="ARBA00004123"/>
    </source>
</evidence>
<dbReference type="PRINTS" id="PR00024">
    <property type="entry name" value="HOMEOBOX"/>
</dbReference>
<evidence type="ECO:0000256" key="4">
    <source>
        <dbReference type="ARBA" id="ARBA00023242"/>
    </source>
</evidence>
<evidence type="ECO:0000313" key="10">
    <source>
        <dbReference type="Proteomes" id="UP000828390"/>
    </source>
</evidence>
<dbReference type="SUPFAM" id="SSF46689">
    <property type="entry name" value="Homeodomain-like"/>
    <property type="match status" value="1"/>
</dbReference>
<protein>
    <recommendedName>
        <fullName evidence="8">Homeobox domain-containing protein</fullName>
    </recommendedName>
</protein>
<evidence type="ECO:0000256" key="6">
    <source>
        <dbReference type="RuleBase" id="RU000682"/>
    </source>
</evidence>
<feature type="region of interest" description="Disordered" evidence="7">
    <location>
        <begin position="320"/>
        <end position="360"/>
    </location>
</feature>
<keyword evidence="2 5" id="KW-0238">DNA-binding</keyword>
<dbReference type="FunFam" id="1.10.10.60:FF:000081">
    <property type="entry name" value="Empty spiracles homeobox 2"/>
    <property type="match status" value="1"/>
</dbReference>
<organism evidence="9 10">
    <name type="scientific">Dreissena polymorpha</name>
    <name type="common">Zebra mussel</name>
    <name type="synonym">Mytilus polymorpha</name>
    <dbReference type="NCBI Taxonomy" id="45954"/>
    <lineage>
        <taxon>Eukaryota</taxon>
        <taxon>Metazoa</taxon>
        <taxon>Spiralia</taxon>
        <taxon>Lophotrochozoa</taxon>
        <taxon>Mollusca</taxon>
        <taxon>Bivalvia</taxon>
        <taxon>Autobranchia</taxon>
        <taxon>Heteroconchia</taxon>
        <taxon>Euheterodonta</taxon>
        <taxon>Imparidentia</taxon>
        <taxon>Neoheterodontei</taxon>
        <taxon>Myida</taxon>
        <taxon>Dreissenoidea</taxon>
        <taxon>Dreissenidae</taxon>
        <taxon>Dreissena</taxon>
    </lineage>
</organism>
<dbReference type="InterPro" id="IPR050877">
    <property type="entry name" value="EMX-VAX-Noto_Homeobox_TFs"/>
</dbReference>
<proteinExistence type="predicted"/>
<dbReference type="InterPro" id="IPR017970">
    <property type="entry name" value="Homeobox_CS"/>
</dbReference>
<keyword evidence="10" id="KW-1185">Reference proteome</keyword>
<comment type="subcellular location">
    <subcellularLocation>
        <location evidence="1 5 6">Nucleus</location>
    </subcellularLocation>
</comment>
<feature type="DNA-binding region" description="Homeobox" evidence="5">
    <location>
        <begin position="267"/>
        <end position="326"/>
    </location>
</feature>